<proteinExistence type="predicted"/>
<dbReference type="GO" id="GO:0007154">
    <property type="term" value="P:cell communication"/>
    <property type="evidence" value="ECO:0007669"/>
    <property type="project" value="InterPro"/>
</dbReference>
<evidence type="ECO:0000256" key="2">
    <source>
        <dbReference type="ARBA" id="ARBA00022729"/>
    </source>
</evidence>
<gene>
    <name evidence="7" type="ORF">PACLA_8A044209</name>
</gene>
<dbReference type="InterPro" id="IPR000152">
    <property type="entry name" value="EGF-type_Asp/Asn_hydroxyl_site"/>
</dbReference>
<protein>
    <submittedName>
        <fullName evidence="7">Partial</fullName>
    </submittedName>
</protein>
<dbReference type="Proteomes" id="UP001152795">
    <property type="component" value="Unassembled WGS sequence"/>
</dbReference>
<dbReference type="GO" id="GO:0005509">
    <property type="term" value="F:calcium ion binding"/>
    <property type="evidence" value="ECO:0007669"/>
    <property type="project" value="InterPro"/>
</dbReference>
<dbReference type="FunFam" id="2.10.25.10:FF:000038">
    <property type="entry name" value="Fibrillin 2"/>
    <property type="match status" value="1"/>
</dbReference>
<dbReference type="InterPro" id="IPR001881">
    <property type="entry name" value="EGF-like_Ca-bd_dom"/>
</dbReference>
<dbReference type="SMART" id="SM00181">
    <property type="entry name" value="EGF"/>
    <property type="match status" value="2"/>
</dbReference>
<dbReference type="PROSITE" id="PS01186">
    <property type="entry name" value="EGF_2"/>
    <property type="match status" value="2"/>
</dbReference>
<dbReference type="OrthoDB" id="6516201at2759"/>
<dbReference type="InterPro" id="IPR003644">
    <property type="entry name" value="Calx_beta"/>
</dbReference>
<keyword evidence="5" id="KW-1015">Disulfide bond</keyword>
<dbReference type="SMART" id="SM00179">
    <property type="entry name" value="EGF_CA"/>
    <property type="match status" value="2"/>
</dbReference>
<organism evidence="7 8">
    <name type="scientific">Paramuricea clavata</name>
    <name type="common">Red gorgonian</name>
    <name type="synonym">Violescent sea-whip</name>
    <dbReference type="NCBI Taxonomy" id="317549"/>
    <lineage>
        <taxon>Eukaryota</taxon>
        <taxon>Metazoa</taxon>
        <taxon>Cnidaria</taxon>
        <taxon>Anthozoa</taxon>
        <taxon>Octocorallia</taxon>
        <taxon>Malacalcyonacea</taxon>
        <taxon>Plexauridae</taxon>
        <taxon>Paramuricea</taxon>
    </lineage>
</organism>
<dbReference type="FunFam" id="2.10.25.10:FF:000653">
    <property type="entry name" value="Putative Fibrillin-1"/>
    <property type="match status" value="1"/>
</dbReference>
<dbReference type="SUPFAM" id="SSF57184">
    <property type="entry name" value="Growth factor receptor domain"/>
    <property type="match status" value="1"/>
</dbReference>
<dbReference type="Pfam" id="PF03160">
    <property type="entry name" value="Calx-beta"/>
    <property type="match status" value="2"/>
</dbReference>
<evidence type="ECO:0000313" key="8">
    <source>
        <dbReference type="Proteomes" id="UP001152795"/>
    </source>
</evidence>
<dbReference type="Gene3D" id="2.60.40.2030">
    <property type="match status" value="2"/>
</dbReference>
<dbReference type="Gene3D" id="2.10.25.10">
    <property type="entry name" value="Laminin"/>
    <property type="match status" value="2"/>
</dbReference>
<dbReference type="InterPro" id="IPR018097">
    <property type="entry name" value="EGF_Ca-bd_CS"/>
</dbReference>
<evidence type="ECO:0000256" key="4">
    <source>
        <dbReference type="ARBA" id="ARBA00022837"/>
    </source>
</evidence>
<keyword evidence="4" id="KW-0106">Calcium</keyword>
<dbReference type="PANTHER" id="PTHR24050:SF28">
    <property type="entry name" value="UROMODULIN-LIKE"/>
    <property type="match status" value="1"/>
</dbReference>
<dbReference type="GO" id="GO:0016020">
    <property type="term" value="C:membrane"/>
    <property type="evidence" value="ECO:0007669"/>
    <property type="project" value="InterPro"/>
</dbReference>
<evidence type="ECO:0000256" key="1">
    <source>
        <dbReference type="ARBA" id="ARBA00022536"/>
    </source>
</evidence>
<keyword evidence="1 6" id="KW-0245">EGF-like domain</keyword>
<dbReference type="Pfam" id="PF12947">
    <property type="entry name" value="EGF_3"/>
    <property type="match status" value="2"/>
</dbReference>
<dbReference type="SUPFAM" id="SSF141072">
    <property type="entry name" value="CalX-like"/>
    <property type="match status" value="2"/>
</dbReference>
<evidence type="ECO:0000256" key="5">
    <source>
        <dbReference type="ARBA" id="ARBA00023157"/>
    </source>
</evidence>
<name>A0A7D9EN99_PARCT</name>
<dbReference type="SMART" id="SM00237">
    <property type="entry name" value="Calx_beta"/>
    <property type="match status" value="2"/>
</dbReference>
<accession>A0A7D9EN99</accession>
<dbReference type="PROSITE" id="PS50026">
    <property type="entry name" value="EGF_3"/>
    <property type="match status" value="1"/>
</dbReference>
<dbReference type="InterPro" id="IPR038081">
    <property type="entry name" value="CalX-like_sf"/>
</dbReference>
<dbReference type="PANTHER" id="PTHR24050">
    <property type="entry name" value="PA14 DOMAIN-CONTAINING PROTEIN"/>
    <property type="match status" value="1"/>
</dbReference>
<keyword evidence="8" id="KW-1185">Reference proteome</keyword>
<comment type="caution">
    <text evidence="6">Lacks conserved residue(s) required for the propagation of feature annotation.</text>
</comment>
<keyword evidence="2" id="KW-0732">Signal</keyword>
<evidence type="ECO:0000256" key="3">
    <source>
        <dbReference type="ARBA" id="ARBA00022737"/>
    </source>
</evidence>
<dbReference type="InterPro" id="IPR024731">
    <property type="entry name" value="NELL2-like_EGF"/>
</dbReference>
<dbReference type="InterPro" id="IPR009030">
    <property type="entry name" value="Growth_fac_rcpt_cys_sf"/>
</dbReference>
<dbReference type="PROSITE" id="PS01187">
    <property type="entry name" value="EGF_CA"/>
    <property type="match status" value="1"/>
</dbReference>
<evidence type="ECO:0000313" key="7">
    <source>
        <dbReference type="EMBL" id="CAB4011971.1"/>
    </source>
</evidence>
<keyword evidence="3" id="KW-0677">Repeat</keyword>
<sequence>MRTRTYPCSANASCINTFGYYTCHCMAGFTGNGFTCLDINECVLRTHACSGNATCTNTVGSYTCHCKTGFTGNGFICTVVTVILEGLQIDVTESTSNATVLVKVTGIRERNIHLNVFTYDVTAMVDMNDYETRSELVVFKPNNFQVPFSVRIFDDNLVEHTEQFGVRVTSSDPEVNVVNGDILVSIRDNDKITLSIDRSVYRVNEDDEFVSVKVVVTGKTAVAITGSVLRTADETAENPHDYTSVSQNLEIMPGEDSKNVTIAIKDDQLTEEPENIIVELTATNTNQISIARSSAIVQIHDDDDSSDPSSQEKSIGIIIGVSVAAVIVLVTVILIVARFICRRKEGPDNTRNIGDIQNAAYEGDKQPKRPKMPKKPHSEHVYDEPTVYAQLDSSTRVPIDANYQSLNKEGCGQLKINQNESVQPYASLSNERYKVPGKPAQGIYMTP</sequence>
<dbReference type="PROSITE" id="PS00010">
    <property type="entry name" value="ASX_HYDROXYL"/>
    <property type="match status" value="2"/>
</dbReference>
<evidence type="ECO:0000256" key="6">
    <source>
        <dbReference type="PROSITE-ProRule" id="PRU00076"/>
    </source>
</evidence>
<dbReference type="InterPro" id="IPR000742">
    <property type="entry name" value="EGF"/>
</dbReference>
<dbReference type="CDD" id="cd00054">
    <property type="entry name" value="EGF_CA"/>
    <property type="match status" value="2"/>
</dbReference>
<dbReference type="AlphaFoldDB" id="A0A7D9EN99"/>
<dbReference type="InterPro" id="IPR052235">
    <property type="entry name" value="Nephronectin_domain"/>
</dbReference>
<dbReference type="EMBL" id="CACRXK020007329">
    <property type="protein sequence ID" value="CAB4011971.1"/>
    <property type="molecule type" value="Genomic_DNA"/>
</dbReference>
<comment type="caution">
    <text evidence="7">The sequence shown here is derived from an EMBL/GenBank/DDBJ whole genome shotgun (WGS) entry which is preliminary data.</text>
</comment>
<reference evidence="7" key="1">
    <citation type="submission" date="2020-04" db="EMBL/GenBank/DDBJ databases">
        <authorList>
            <person name="Alioto T."/>
            <person name="Alioto T."/>
            <person name="Gomez Garrido J."/>
        </authorList>
    </citation>
    <scope>NUCLEOTIDE SEQUENCE</scope>
    <source>
        <strain evidence="7">A484AB</strain>
    </source>
</reference>